<dbReference type="OrthoDB" id="2370959at2"/>
<feature type="repeat" description="TPR" evidence="1">
    <location>
        <begin position="112"/>
        <end position="145"/>
    </location>
</feature>
<reference evidence="2 3" key="1">
    <citation type="submission" date="2018-06" db="EMBL/GenBank/DDBJ databases">
        <title>Paenibacillus imtechensis sp. nov.</title>
        <authorList>
            <person name="Pinnaka A.K."/>
            <person name="Singh H."/>
            <person name="Kaur M."/>
        </authorList>
    </citation>
    <scope>NUCLEOTIDE SEQUENCE [LARGE SCALE GENOMIC DNA]</scope>
    <source>
        <strain evidence="2 3">SMB1</strain>
    </source>
</reference>
<comment type="caution">
    <text evidence="2">The sequence shown here is derived from an EMBL/GenBank/DDBJ whole genome shotgun (WGS) entry which is preliminary data.</text>
</comment>
<protein>
    <submittedName>
        <fullName evidence="2">Uncharacterized protein</fullName>
    </submittedName>
</protein>
<evidence type="ECO:0000313" key="2">
    <source>
        <dbReference type="EMBL" id="PZD93568.1"/>
    </source>
</evidence>
<name>A0A2W1L0W8_9BACL</name>
<dbReference type="Gene3D" id="1.25.40.10">
    <property type="entry name" value="Tetratricopeptide repeat domain"/>
    <property type="match status" value="1"/>
</dbReference>
<keyword evidence="1" id="KW-0802">TPR repeat</keyword>
<evidence type="ECO:0000313" key="3">
    <source>
        <dbReference type="Proteomes" id="UP000249522"/>
    </source>
</evidence>
<gene>
    <name evidence="2" type="ORF">DNH61_23405</name>
</gene>
<evidence type="ECO:0000256" key="1">
    <source>
        <dbReference type="PROSITE-ProRule" id="PRU00339"/>
    </source>
</evidence>
<dbReference type="SUPFAM" id="SSF48452">
    <property type="entry name" value="TPR-like"/>
    <property type="match status" value="1"/>
</dbReference>
<sequence length="245" mass="27478">MLQHVFAVMNELLDEIMISYPNAQEAKQKEMQEQMKILQTMSDTIIDGWLQVEEKLAFLRQSSKDEDTIAAGGTAEVSKEPAAVPPDAAAEWLPALCAKQPCLSHETVTEEAGRSLNIGQGYFKLYMFKEAVTHFRRTVRICPDSVTARLFLAMSHMHLEEWEEAEQLFQLIVKWTSHPKWKALGYNALGCIQAVRANIEQAEAYFRLAYDADPSFSGAASNLNSCKKNTGKLSLYFGSAELSCM</sequence>
<keyword evidence="3" id="KW-1185">Reference proteome</keyword>
<dbReference type="InterPro" id="IPR011990">
    <property type="entry name" value="TPR-like_helical_dom_sf"/>
</dbReference>
<dbReference type="AlphaFoldDB" id="A0A2W1L0W8"/>
<dbReference type="Proteomes" id="UP000249522">
    <property type="component" value="Unassembled WGS sequence"/>
</dbReference>
<dbReference type="PROSITE" id="PS50005">
    <property type="entry name" value="TPR"/>
    <property type="match status" value="1"/>
</dbReference>
<dbReference type="EMBL" id="QKRB01000057">
    <property type="protein sequence ID" value="PZD93568.1"/>
    <property type="molecule type" value="Genomic_DNA"/>
</dbReference>
<accession>A0A2W1L0W8</accession>
<proteinExistence type="predicted"/>
<dbReference type="SMART" id="SM00028">
    <property type="entry name" value="TPR"/>
    <property type="match status" value="3"/>
</dbReference>
<dbReference type="InterPro" id="IPR019734">
    <property type="entry name" value="TPR_rpt"/>
</dbReference>
<organism evidence="2 3">
    <name type="scientific">Paenibacillus sambharensis</name>
    <dbReference type="NCBI Taxonomy" id="1803190"/>
    <lineage>
        <taxon>Bacteria</taxon>
        <taxon>Bacillati</taxon>
        <taxon>Bacillota</taxon>
        <taxon>Bacilli</taxon>
        <taxon>Bacillales</taxon>
        <taxon>Paenibacillaceae</taxon>
        <taxon>Paenibacillus</taxon>
    </lineage>
</organism>
<dbReference type="Pfam" id="PF14559">
    <property type="entry name" value="TPR_19"/>
    <property type="match status" value="1"/>
</dbReference>
<dbReference type="RefSeq" id="WP_111149237.1">
    <property type="nucleotide sequence ID" value="NZ_QKRB01000057.1"/>
</dbReference>